<dbReference type="SMART" id="SM01152">
    <property type="entry name" value="DUF167"/>
    <property type="match status" value="1"/>
</dbReference>
<dbReference type="RefSeq" id="WP_128694628.1">
    <property type="nucleotide sequence ID" value="NZ_LHQS01000003.1"/>
</dbReference>
<sequence>MNSFAEAVTETDSGVRIALDVSAGAKKNAFPAGYNEWRKSIRCQIAAPAVGGKANRAIIALVAETLSVPRTSVTIASGAASSTKTLLIAGLQRPTVLAALESAEKQ</sequence>
<dbReference type="Pfam" id="PF02594">
    <property type="entry name" value="DUF167"/>
    <property type="match status" value="1"/>
</dbReference>
<keyword evidence="4" id="KW-1185">Reference proteome</keyword>
<dbReference type="Gene3D" id="3.30.1200.10">
    <property type="entry name" value="YggU-like"/>
    <property type="match status" value="1"/>
</dbReference>
<organism evidence="3 4">
    <name type="scientific">Methanoculleus taiwanensis</name>
    <dbReference type="NCBI Taxonomy" id="1550565"/>
    <lineage>
        <taxon>Archaea</taxon>
        <taxon>Methanobacteriati</taxon>
        <taxon>Methanobacteriota</taxon>
        <taxon>Stenosarchaea group</taxon>
        <taxon>Methanomicrobia</taxon>
        <taxon>Methanomicrobiales</taxon>
        <taxon>Methanomicrobiaceae</taxon>
        <taxon>Methanoculleus</taxon>
    </lineage>
</organism>
<dbReference type="NCBIfam" id="TIGR00251">
    <property type="entry name" value="DUF167 family protein"/>
    <property type="match status" value="1"/>
</dbReference>
<dbReference type="PANTHER" id="PTHR13420">
    <property type="entry name" value="UPF0235 PROTEIN C15ORF40"/>
    <property type="match status" value="1"/>
</dbReference>
<dbReference type="OrthoDB" id="53248at2157"/>
<proteinExistence type="inferred from homology"/>
<evidence type="ECO:0000313" key="3">
    <source>
        <dbReference type="EMBL" id="RXE55444.1"/>
    </source>
</evidence>
<dbReference type="HAMAP" id="MF_00634">
    <property type="entry name" value="UPF0235"/>
    <property type="match status" value="1"/>
</dbReference>
<evidence type="ECO:0000256" key="1">
    <source>
        <dbReference type="ARBA" id="ARBA00010364"/>
    </source>
</evidence>
<dbReference type="Proteomes" id="UP000290932">
    <property type="component" value="Unassembled WGS sequence"/>
</dbReference>
<dbReference type="PANTHER" id="PTHR13420:SF7">
    <property type="entry name" value="UPF0235 PROTEIN C15ORF40"/>
    <property type="match status" value="1"/>
</dbReference>
<comment type="caution">
    <text evidence="3">The sequence shown here is derived from an EMBL/GenBank/DDBJ whole genome shotgun (WGS) entry which is preliminary data.</text>
</comment>
<dbReference type="InterPro" id="IPR003746">
    <property type="entry name" value="DUF167"/>
</dbReference>
<reference evidence="3 4" key="1">
    <citation type="journal article" date="2015" name="Int. J. Syst. Evol. Microbiol.">
        <title>Methanoculleus taiwanensis sp. nov., a methanogen isolated from deep marine sediment at the deformation front area near Taiwan.</title>
        <authorList>
            <person name="Weng C.Y."/>
            <person name="Chen S.C."/>
            <person name="Lai M.C."/>
            <person name="Wu S.Y."/>
            <person name="Lin S."/>
            <person name="Yang T.F."/>
            <person name="Chen P.C."/>
        </authorList>
    </citation>
    <scope>NUCLEOTIDE SEQUENCE [LARGE SCALE GENOMIC DNA]</scope>
    <source>
        <strain evidence="3 4">CYW4</strain>
    </source>
</reference>
<comment type="similarity">
    <text evidence="1 2">Belongs to the UPF0235 family.</text>
</comment>
<evidence type="ECO:0000313" key="4">
    <source>
        <dbReference type="Proteomes" id="UP000290932"/>
    </source>
</evidence>
<dbReference type="InterPro" id="IPR036591">
    <property type="entry name" value="YggU-like_sf"/>
</dbReference>
<dbReference type="GO" id="GO:0005737">
    <property type="term" value="C:cytoplasm"/>
    <property type="evidence" value="ECO:0007669"/>
    <property type="project" value="TreeGrafter"/>
</dbReference>
<dbReference type="EMBL" id="LHQS01000003">
    <property type="protein sequence ID" value="RXE55444.1"/>
    <property type="molecule type" value="Genomic_DNA"/>
</dbReference>
<accession>A0A498GZA0</accession>
<gene>
    <name evidence="3" type="ORF">ABH15_11945</name>
</gene>
<protein>
    <recommendedName>
        <fullName evidence="2">UPF0235 protein ABH15_11945</fullName>
    </recommendedName>
</protein>
<dbReference type="SUPFAM" id="SSF69786">
    <property type="entry name" value="YggU-like"/>
    <property type="match status" value="1"/>
</dbReference>
<name>A0A498GZA0_9EURY</name>
<dbReference type="AlphaFoldDB" id="A0A498GZA0"/>
<evidence type="ECO:0000256" key="2">
    <source>
        <dbReference type="HAMAP-Rule" id="MF_00634"/>
    </source>
</evidence>